<keyword evidence="3" id="KW-1185">Reference proteome</keyword>
<dbReference type="EMBL" id="SBIQ01000035">
    <property type="protein sequence ID" value="KAF7683997.1"/>
    <property type="molecule type" value="Genomic_DNA"/>
</dbReference>
<dbReference type="PANTHER" id="PTHR11081:SF32">
    <property type="entry name" value="POST-TRANSCRIPTIONAL REGULATOR MKT1"/>
    <property type="match status" value="1"/>
</dbReference>
<dbReference type="Pfam" id="PF00867">
    <property type="entry name" value="XPG_I"/>
    <property type="match status" value="1"/>
</dbReference>
<dbReference type="PANTHER" id="PTHR11081">
    <property type="entry name" value="FLAP ENDONUCLEASE FAMILY MEMBER"/>
    <property type="match status" value="1"/>
</dbReference>
<dbReference type="InterPro" id="IPR006086">
    <property type="entry name" value="XPG-I_dom"/>
</dbReference>
<protein>
    <recommendedName>
        <fullName evidence="1">XPG-I domain-containing protein</fullName>
    </recommendedName>
</protein>
<reference evidence="2 3" key="1">
    <citation type="submission" date="2019-01" db="EMBL/GenBank/DDBJ databases">
        <title>Genomes sequencing and comparative genomics of infectious freshwater microsporidia, Cucumispora dikerogammari and Thelohania contejeani.</title>
        <authorList>
            <person name="Cormier A."/>
            <person name="Giraud I."/>
            <person name="Wattier R."/>
            <person name="Teixeira M."/>
            <person name="Grandjean F."/>
            <person name="Rigaud T."/>
            <person name="Cordaux R."/>
        </authorList>
    </citation>
    <scope>NUCLEOTIDE SEQUENCE [LARGE SCALE GENOMIC DNA]</scope>
    <source>
        <strain evidence="2">T1</strain>
        <tissue evidence="2">Spores</tissue>
    </source>
</reference>
<evidence type="ECO:0000259" key="1">
    <source>
        <dbReference type="Pfam" id="PF00867"/>
    </source>
</evidence>
<evidence type="ECO:0000313" key="2">
    <source>
        <dbReference type="EMBL" id="KAF7683997.1"/>
    </source>
</evidence>
<dbReference type="Proteomes" id="UP001516464">
    <property type="component" value="Unassembled WGS sequence"/>
</dbReference>
<comment type="caution">
    <text evidence="2">The sequence shown here is derived from an EMBL/GenBank/DDBJ whole genome shotgun (WGS) entry which is preliminary data.</text>
</comment>
<feature type="domain" description="XPG-I" evidence="1">
    <location>
        <begin position="133"/>
        <end position="221"/>
    </location>
</feature>
<name>A0ABQ7I0K5_9MICR</name>
<dbReference type="InterPro" id="IPR006084">
    <property type="entry name" value="XPG/Rad2"/>
</dbReference>
<accession>A0ABQ7I0K5</accession>
<gene>
    <name evidence="2" type="ORF">TCON_0804</name>
</gene>
<sequence>MPIRGLETFKSFYPNAFPRRPSLILRDASMAIDGFWFIKKYVTLNPLEIFLYGQTREYPELITLLDFVSSHNIDLLWIWSGVRIRKSPPTAGFEDATTAYEEGRDREAMAGWKRSLNPEDHVLPITNILQSRGISVLRAPYSATAQAAYLANIKVCNYIFAPTEFLLFEGGNKLITEFHGIKGSTGTNKITCIDIICKADLMRHLSLDNSSFLGYGILLGCEFCPTMPVYSTNFDIFKILKIARTYGSICNELKLCLETNYRGIDEKLISSYMENFCTALTIIRDHPVMKQNGIVEPLSGKAVPNGFEDIFGPRASNTLYSYLAQLKIFPEMIFRTQNGNSIENILKVYISKINKKDSNLIPVITTPENFVRSYLGINAVNTSKISLINQILLIKYILPFKEQRISKILCLNQEMLGYGEVILDAELLRFLHRLKAVQRDCICMLSLMIDFKEEDLNLSLFNALICKPPFKTADQTCINNNIAFLNDALVCLEANRDTANASEAIDEIKEFIEVLEKITYS</sequence>
<evidence type="ECO:0000313" key="3">
    <source>
        <dbReference type="Proteomes" id="UP001516464"/>
    </source>
</evidence>
<dbReference type="InterPro" id="IPR029060">
    <property type="entry name" value="PIN-like_dom_sf"/>
</dbReference>
<dbReference type="SUPFAM" id="SSF88723">
    <property type="entry name" value="PIN domain-like"/>
    <property type="match status" value="1"/>
</dbReference>
<proteinExistence type="predicted"/>
<organism evidence="2 3">
    <name type="scientific">Astathelohania contejeani</name>
    <dbReference type="NCBI Taxonomy" id="164912"/>
    <lineage>
        <taxon>Eukaryota</taxon>
        <taxon>Fungi</taxon>
        <taxon>Fungi incertae sedis</taxon>
        <taxon>Microsporidia</taxon>
        <taxon>Astathelohaniidae</taxon>
        <taxon>Astathelohania</taxon>
    </lineage>
</organism>
<dbReference type="Gene3D" id="3.40.50.1010">
    <property type="entry name" value="5'-nuclease"/>
    <property type="match status" value="1"/>
</dbReference>